<dbReference type="RefSeq" id="WP_165267768.1">
    <property type="nucleotide sequence ID" value="NZ_JAALLS010000008.1"/>
</dbReference>
<sequence length="131" mass="14791">MGLFDALEKKLSGVTPDDIWNNISEPDHLTMILEESVGRPQLIYKHSHLCSVCFMSRGNLEKAAEDILNVADMHFLNVVRNRPASDHIEKELEVRHESPQVIIIDNKQVAWHASHGSIETDVILEELEGIA</sequence>
<dbReference type="EMBL" id="JAALLS010000008">
    <property type="protein sequence ID" value="NGP88242.1"/>
    <property type="molecule type" value="Genomic_DNA"/>
</dbReference>
<dbReference type="InterPro" id="IPR022551">
    <property type="entry name" value="BrxC"/>
</dbReference>
<protein>
    <submittedName>
        <fullName evidence="1">Bacillithiol system redox-active protein YtxJ</fullName>
    </submittedName>
</protein>
<organism evidence="1 2">
    <name type="scientific">Fodinibius halophilus</name>
    <dbReference type="NCBI Taxonomy" id="1736908"/>
    <lineage>
        <taxon>Bacteria</taxon>
        <taxon>Pseudomonadati</taxon>
        <taxon>Balneolota</taxon>
        <taxon>Balneolia</taxon>
        <taxon>Balneolales</taxon>
        <taxon>Balneolaceae</taxon>
        <taxon>Fodinibius</taxon>
    </lineage>
</organism>
<dbReference type="AlphaFoldDB" id="A0A6M1TDJ5"/>
<dbReference type="Gene3D" id="3.40.30.10">
    <property type="entry name" value="Glutaredoxin"/>
    <property type="match status" value="1"/>
</dbReference>
<evidence type="ECO:0000313" key="2">
    <source>
        <dbReference type="Proteomes" id="UP000479132"/>
    </source>
</evidence>
<accession>A0A6M1TDJ5</accession>
<dbReference type="Pfam" id="PF11009">
    <property type="entry name" value="BrxC"/>
    <property type="match status" value="1"/>
</dbReference>
<proteinExistence type="predicted"/>
<reference evidence="1 2" key="1">
    <citation type="submission" date="2020-02" db="EMBL/GenBank/DDBJ databases">
        <title>Aliifodinibius halophilus 2W32, complete genome.</title>
        <authorList>
            <person name="Li Y."/>
            <person name="Wu S."/>
        </authorList>
    </citation>
    <scope>NUCLEOTIDE SEQUENCE [LARGE SCALE GENOMIC DNA]</scope>
    <source>
        <strain evidence="1 2">2W32</strain>
    </source>
</reference>
<dbReference type="Proteomes" id="UP000479132">
    <property type="component" value="Unassembled WGS sequence"/>
</dbReference>
<dbReference type="NCBIfam" id="TIGR04019">
    <property type="entry name" value="B_thiol_YtxJ"/>
    <property type="match status" value="1"/>
</dbReference>
<keyword evidence="2" id="KW-1185">Reference proteome</keyword>
<evidence type="ECO:0000313" key="1">
    <source>
        <dbReference type="EMBL" id="NGP88242.1"/>
    </source>
</evidence>
<comment type="caution">
    <text evidence="1">The sequence shown here is derived from an EMBL/GenBank/DDBJ whole genome shotgun (WGS) entry which is preliminary data.</text>
</comment>
<gene>
    <name evidence="1" type="primary">ytxJ</name>
    <name evidence="1" type="ORF">G3569_07735</name>
</gene>
<name>A0A6M1TDJ5_9BACT</name>